<dbReference type="PANTHER" id="PTHR30055">
    <property type="entry name" value="HTH-TYPE TRANSCRIPTIONAL REGULATOR RUTR"/>
    <property type="match status" value="1"/>
</dbReference>
<dbReference type="InterPro" id="IPR050109">
    <property type="entry name" value="HTH-type_TetR-like_transc_reg"/>
</dbReference>
<gene>
    <name evidence="6" type="ORF">H4W34_000052</name>
</gene>
<dbReference type="Pfam" id="PF17932">
    <property type="entry name" value="TetR_C_24"/>
    <property type="match status" value="1"/>
</dbReference>
<accession>A0ABR9JIC8</accession>
<reference evidence="6 7" key="1">
    <citation type="submission" date="2020-10" db="EMBL/GenBank/DDBJ databases">
        <title>Sequencing the genomes of 1000 actinobacteria strains.</title>
        <authorList>
            <person name="Klenk H.-P."/>
        </authorList>
    </citation>
    <scope>NUCLEOTIDE SEQUENCE [LARGE SCALE GENOMIC DNA]</scope>
    <source>
        <strain evidence="6 7">DSM 46744</strain>
    </source>
</reference>
<sequence length="239" mass="26522">MTLEPGWAERVEGNAIPRRRPGTFVGPRAKLVSAGHRLLLERGDSSYTIEELVRTAGVAIKTFYRCFANKEEFLRTVFSTIVTDSTPRIRDHVMTSTDDPLERLRLAVSRPLEWHRENEALSRVIAHEHVRIAATSPETIAATSRSYEALMRELIVAGADAGLLFPADLDWDVHIITSMVTNSFLTLIIGMGEPPDRRLLADNVWRFCLTALRAPESAFAASPLPSLDGDSLDGDRVDG</sequence>
<dbReference type="InterPro" id="IPR041490">
    <property type="entry name" value="KstR2_TetR_C"/>
</dbReference>
<feature type="domain" description="HTH tetR-type" evidence="5">
    <location>
        <begin position="25"/>
        <end position="85"/>
    </location>
</feature>
<protein>
    <submittedName>
        <fullName evidence="6">AcrR family transcriptional regulator</fullName>
    </submittedName>
</protein>
<dbReference type="InterPro" id="IPR036271">
    <property type="entry name" value="Tet_transcr_reg_TetR-rel_C_sf"/>
</dbReference>
<keyword evidence="7" id="KW-1185">Reference proteome</keyword>
<evidence type="ECO:0000313" key="7">
    <source>
        <dbReference type="Proteomes" id="UP000627838"/>
    </source>
</evidence>
<name>A0ABR9JIC8_9ACTN</name>
<dbReference type="Gene3D" id="1.10.10.60">
    <property type="entry name" value="Homeodomain-like"/>
    <property type="match status" value="1"/>
</dbReference>
<organism evidence="6 7">
    <name type="scientific">Actinomadura algeriensis</name>
    <dbReference type="NCBI Taxonomy" id="1679523"/>
    <lineage>
        <taxon>Bacteria</taxon>
        <taxon>Bacillati</taxon>
        <taxon>Actinomycetota</taxon>
        <taxon>Actinomycetes</taxon>
        <taxon>Streptosporangiales</taxon>
        <taxon>Thermomonosporaceae</taxon>
        <taxon>Actinomadura</taxon>
    </lineage>
</organism>
<dbReference type="PROSITE" id="PS50977">
    <property type="entry name" value="HTH_TETR_2"/>
    <property type="match status" value="1"/>
</dbReference>
<comment type="caution">
    <text evidence="6">The sequence shown here is derived from an EMBL/GenBank/DDBJ whole genome shotgun (WGS) entry which is preliminary data.</text>
</comment>
<feature type="DNA-binding region" description="H-T-H motif" evidence="4">
    <location>
        <begin position="48"/>
        <end position="67"/>
    </location>
</feature>
<evidence type="ECO:0000256" key="3">
    <source>
        <dbReference type="ARBA" id="ARBA00023163"/>
    </source>
</evidence>
<dbReference type="PANTHER" id="PTHR30055:SF234">
    <property type="entry name" value="HTH-TYPE TRANSCRIPTIONAL REGULATOR BETI"/>
    <property type="match status" value="1"/>
</dbReference>
<keyword evidence="1" id="KW-0805">Transcription regulation</keyword>
<dbReference type="InterPro" id="IPR009057">
    <property type="entry name" value="Homeodomain-like_sf"/>
</dbReference>
<keyword evidence="2 4" id="KW-0238">DNA-binding</keyword>
<dbReference type="Pfam" id="PF00440">
    <property type="entry name" value="TetR_N"/>
    <property type="match status" value="1"/>
</dbReference>
<dbReference type="EMBL" id="JADBDZ010000001">
    <property type="protein sequence ID" value="MBE1530219.1"/>
    <property type="molecule type" value="Genomic_DNA"/>
</dbReference>
<evidence type="ECO:0000256" key="2">
    <source>
        <dbReference type="ARBA" id="ARBA00023125"/>
    </source>
</evidence>
<keyword evidence="3" id="KW-0804">Transcription</keyword>
<evidence type="ECO:0000256" key="1">
    <source>
        <dbReference type="ARBA" id="ARBA00023015"/>
    </source>
</evidence>
<evidence type="ECO:0000256" key="4">
    <source>
        <dbReference type="PROSITE-ProRule" id="PRU00335"/>
    </source>
</evidence>
<dbReference type="RefSeq" id="WP_192757261.1">
    <property type="nucleotide sequence ID" value="NZ_JADBDZ010000001.1"/>
</dbReference>
<proteinExistence type="predicted"/>
<dbReference type="SUPFAM" id="SSF46689">
    <property type="entry name" value="Homeodomain-like"/>
    <property type="match status" value="1"/>
</dbReference>
<evidence type="ECO:0000259" key="5">
    <source>
        <dbReference type="PROSITE" id="PS50977"/>
    </source>
</evidence>
<evidence type="ECO:0000313" key="6">
    <source>
        <dbReference type="EMBL" id="MBE1530219.1"/>
    </source>
</evidence>
<dbReference type="Proteomes" id="UP000627838">
    <property type="component" value="Unassembled WGS sequence"/>
</dbReference>
<dbReference type="SUPFAM" id="SSF48498">
    <property type="entry name" value="Tetracyclin repressor-like, C-terminal domain"/>
    <property type="match status" value="1"/>
</dbReference>
<dbReference type="Gene3D" id="1.10.357.10">
    <property type="entry name" value="Tetracycline Repressor, domain 2"/>
    <property type="match status" value="1"/>
</dbReference>
<dbReference type="InterPro" id="IPR001647">
    <property type="entry name" value="HTH_TetR"/>
</dbReference>